<accession>A0A2I1CVX6</accession>
<proteinExistence type="predicted"/>
<keyword evidence="2" id="KW-1185">Reference proteome</keyword>
<dbReference type="EMBL" id="MSFM01000011">
    <property type="protein sequence ID" value="PKY01770.1"/>
    <property type="molecule type" value="Genomic_DNA"/>
</dbReference>
<comment type="caution">
    <text evidence="1">The sequence shown here is derived from an EMBL/GenBank/DDBJ whole genome shotgun (WGS) entry which is preliminary data.</text>
</comment>
<reference evidence="1" key="1">
    <citation type="submission" date="2016-12" db="EMBL/GenBank/DDBJ databases">
        <title>The genomes of Aspergillus section Nigri reveals drivers in fungal speciation.</title>
        <authorList>
            <consortium name="DOE Joint Genome Institute"/>
            <person name="Vesth T.C."/>
            <person name="Nybo J."/>
            <person name="Theobald S."/>
            <person name="Brandl J."/>
            <person name="Frisvad J.C."/>
            <person name="Nielsen K.F."/>
            <person name="Lyhne E.K."/>
            <person name="Kogle M.E."/>
            <person name="Kuo A."/>
            <person name="Riley R."/>
            <person name="Clum A."/>
            <person name="Nolan M."/>
            <person name="Lipzen A."/>
            <person name="Salamov A."/>
            <person name="Henrissat B."/>
            <person name="Wiebenga A."/>
            <person name="De vries R.P."/>
            <person name="Grigoriev I.V."/>
            <person name="Mortensen U.H."/>
            <person name="Andersen M.R."/>
            <person name="Baker S.E."/>
        </authorList>
    </citation>
    <scope>NUCLEOTIDE SEQUENCE</scope>
    <source>
        <strain evidence="1">IBT 28561</strain>
    </source>
</reference>
<protein>
    <submittedName>
        <fullName evidence="1">Uncharacterized protein</fullName>
    </submittedName>
</protein>
<organism evidence="1 2">
    <name type="scientific">Aspergillus campestris (strain IBT 28561)</name>
    <dbReference type="NCBI Taxonomy" id="1392248"/>
    <lineage>
        <taxon>Eukaryota</taxon>
        <taxon>Fungi</taxon>
        <taxon>Dikarya</taxon>
        <taxon>Ascomycota</taxon>
        <taxon>Pezizomycotina</taxon>
        <taxon>Eurotiomycetes</taxon>
        <taxon>Eurotiomycetidae</taxon>
        <taxon>Eurotiales</taxon>
        <taxon>Aspergillaceae</taxon>
        <taxon>Aspergillus</taxon>
        <taxon>Aspergillus subgen. Circumdati</taxon>
    </lineage>
</organism>
<dbReference type="AlphaFoldDB" id="A0A2I1CVX6"/>
<dbReference type="RefSeq" id="XP_024690364.1">
    <property type="nucleotide sequence ID" value="XM_024842006.1"/>
</dbReference>
<evidence type="ECO:0000313" key="1">
    <source>
        <dbReference type="EMBL" id="PKY01770.1"/>
    </source>
</evidence>
<evidence type="ECO:0000313" key="2">
    <source>
        <dbReference type="Proteomes" id="UP000234254"/>
    </source>
</evidence>
<dbReference type="Proteomes" id="UP000234254">
    <property type="component" value="Unassembled WGS sequence"/>
</dbReference>
<sequence>MHVWSISKIAAGYRQGRSVANSSERHHAWERHEGSFPTSWVCFKVDGSRRPCCHWPSMLKEKGGFRSDIRNRYVVDWIEDGKKILLATCTASGARQRCPYGESPIHTLSRCWVTPHCSGSRTGSRHSSGQILETNLVAHGIFPGILSNWGVDGSAASISIETRRWNGEKNLIITNNAV</sequence>
<name>A0A2I1CVX6_ASPC2</name>
<dbReference type="OrthoDB" id="10422590at2759"/>
<dbReference type="VEuPathDB" id="FungiDB:P168DRAFT_55562"/>
<gene>
    <name evidence="1" type="ORF">P168DRAFT_55562</name>
</gene>
<dbReference type="GeneID" id="36549535"/>